<dbReference type="GO" id="GO:0009116">
    <property type="term" value="P:nucleoside metabolic process"/>
    <property type="evidence" value="ECO:0007669"/>
    <property type="project" value="InterPro"/>
</dbReference>
<reference evidence="2" key="1">
    <citation type="journal article" date="2015" name="Genome Announc.">
        <title>Genome sequence of the AIDS-associated pathogen Penicillium marneffei (ATCC18224) and its near taxonomic relative Talaromyces stipitatus (ATCC10500).</title>
        <authorList>
            <person name="Nierman W.C."/>
            <person name="Fedorova-Abrams N.D."/>
            <person name="Andrianopoulos A."/>
        </authorList>
    </citation>
    <scope>NUCLEOTIDE SEQUENCE [LARGE SCALE GENOMIC DNA]</scope>
    <source>
        <strain evidence="2">ATCC 10500 / CBS 375.48 / QM 6759 / NRRL 1006</strain>
    </source>
</reference>
<dbReference type="GeneID" id="8106951"/>
<accession>B8M2F4</accession>
<dbReference type="OMA" id="VEWEVDN"/>
<dbReference type="AlphaFoldDB" id="B8M2F4"/>
<organism evidence="1 2">
    <name type="scientific">Talaromyces stipitatus (strain ATCC 10500 / CBS 375.48 / QM 6759 / NRRL 1006)</name>
    <name type="common">Penicillium stipitatum</name>
    <dbReference type="NCBI Taxonomy" id="441959"/>
    <lineage>
        <taxon>Eukaryota</taxon>
        <taxon>Fungi</taxon>
        <taxon>Dikarya</taxon>
        <taxon>Ascomycota</taxon>
        <taxon>Pezizomycotina</taxon>
        <taxon>Eurotiomycetes</taxon>
        <taxon>Eurotiomycetidae</taxon>
        <taxon>Eurotiales</taxon>
        <taxon>Trichocomaceae</taxon>
        <taxon>Talaromyces</taxon>
        <taxon>Talaromyces sect. Talaromyces</taxon>
    </lineage>
</organism>
<dbReference type="GO" id="GO:0003824">
    <property type="term" value="F:catalytic activity"/>
    <property type="evidence" value="ECO:0007669"/>
    <property type="project" value="InterPro"/>
</dbReference>
<dbReference type="PhylomeDB" id="B8M2F4"/>
<dbReference type="STRING" id="441959.B8M2F4"/>
<gene>
    <name evidence="1" type="ORF">TSTA_088540</name>
</gene>
<dbReference type="VEuPathDB" id="FungiDB:TSTA_088540"/>
<proteinExistence type="predicted"/>
<dbReference type="PANTHER" id="PTHR46082">
    <property type="entry name" value="ATP/GTP-BINDING PROTEIN-RELATED"/>
    <property type="match status" value="1"/>
</dbReference>
<protein>
    <recommendedName>
        <fullName evidence="3">Nucleoside phosphorylase domain-containing protein</fullName>
    </recommendedName>
</protein>
<dbReference type="InterPro" id="IPR035994">
    <property type="entry name" value="Nucleoside_phosphorylase_sf"/>
</dbReference>
<dbReference type="Proteomes" id="UP000001745">
    <property type="component" value="Unassembled WGS sequence"/>
</dbReference>
<dbReference type="SUPFAM" id="SSF53167">
    <property type="entry name" value="Purine and uridine phosphorylases"/>
    <property type="match status" value="1"/>
</dbReference>
<evidence type="ECO:0008006" key="3">
    <source>
        <dbReference type="Google" id="ProtNLM"/>
    </source>
</evidence>
<dbReference type="RefSeq" id="XP_002478581.1">
    <property type="nucleotide sequence ID" value="XM_002478536.1"/>
</dbReference>
<dbReference type="EMBL" id="EQ962653">
    <property type="protein sequence ID" value="EED21618.1"/>
    <property type="molecule type" value="Genomic_DNA"/>
</dbReference>
<dbReference type="PANTHER" id="PTHR46082:SF11">
    <property type="entry name" value="AAA+ ATPASE DOMAIN-CONTAINING PROTEIN-RELATED"/>
    <property type="match status" value="1"/>
</dbReference>
<keyword evidence="2" id="KW-1185">Reference proteome</keyword>
<sequence length="145" mass="15306">MCKSGVTQDDYTGMDLCLAAGNDGGEPSTDHNSYTLGRVSGHNVVVACLPSGVSGTTSAAIMLAHMLPTFPSLRFGLMVGIGGAVPSKTADIRLGDVVISMPTANSGDVTQYDYGKKIRDGVFKRTGSLNKPLQYWQYPKYAVTP</sequence>
<dbReference type="OrthoDB" id="4226826at2759"/>
<evidence type="ECO:0000313" key="1">
    <source>
        <dbReference type="EMBL" id="EED21618.1"/>
    </source>
</evidence>
<dbReference type="InterPro" id="IPR053137">
    <property type="entry name" value="NLR-like"/>
</dbReference>
<dbReference type="InParanoid" id="B8M2F4"/>
<name>B8M2F4_TALSN</name>
<dbReference type="Gene3D" id="3.40.50.1580">
    <property type="entry name" value="Nucleoside phosphorylase domain"/>
    <property type="match status" value="1"/>
</dbReference>
<dbReference type="HOGENOM" id="CLU_1788104_0_0_1"/>
<evidence type="ECO:0000313" key="2">
    <source>
        <dbReference type="Proteomes" id="UP000001745"/>
    </source>
</evidence>
<dbReference type="eggNOG" id="KOG1840">
    <property type="taxonomic scope" value="Eukaryota"/>
</dbReference>